<name>A0A426Y8L9_ENSVE</name>
<comment type="caution">
    <text evidence="2">The sequence shown here is derived from an EMBL/GenBank/DDBJ whole genome shotgun (WGS) entry which is preliminary data.</text>
</comment>
<reference evidence="2 3" key="1">
    <citation type="journal article" date="2014" name="Agronomy (Basel)">
        <title>A Draft Genome Sequence for Ensete ventricosum, the Drought-Tolerant Tree Against Hunger.</title>
        <authorList>
            <person name="Harrison J."/>
            <person name="Moore K.A."/>
            <person name="Paszkiewicz K."/>
            <person name="Jones T."/>
            <person name="Grant M."/>
            <person name="Ambacheew D."/>
            <person name="Muzemil S."/>
            <person name="Studholme D.J."/>
        </authorList>
    </citation>
    <scope>NUCLEOTIDE SEQUENCE [LARGE SCALE GENOMIC DNA]</scope>
</reference>
<feature type="compositionally biased region" description="Polar residues" evidence="1">
    <location>
        <begin position="113"/>
        <end position="123"/>
    </location>
</feature>
<feature type="compositionally biased region" description="Polar residues" evidence="1">
    <location>
        <begin position="1"/>
        <end position="11"/>
    </location>
</feature>
<feature type="compositionally biased region" description="Basic and acidic residues" evidence="1">
    <location>
        <begin position="131"/>
        <end position="144"/>
    </location>
</feature>
<organism evidence="2 3">
    <name type="scientific">Ensete ventricosum</name>
    <name type="common">Abyssinian banana</name>
    <name type="synonym">Musa ensete</name>
    <dbReference type="NCBI Taxonomy" id="4639"/>
    <lineage>
        <taxon>Eukaryota</taxon>
        <taxon>Viridiplantae</taxon>
        <taxon>Streptophyta</taxon>
        <taxon>Embryophyta</taxon>
        <taxon>Tracheophyta</taxon>
        <taxon>Spermatophyta</taxon>
        <taxon>Magnoliopsida</taxon>
        <taxon>Liliopsida</taxon>
        <taxon>Zingiberales</taxon>
        <taxon>Musaceae</taxon>
        <taxon>Ensete</taxon>
    </lineage>
</organism>
<gene>
    <name evidence="2" type="ORF">B296_00020832</name>
</gene>
<dbReference type="EMBL" id="AMZH03014182">
    <property type="protein sequence ID" value="RRT48065.1"/>
    <property type="molecule type" value="Genomic_DNA"/>
</dbReference>
<feature type="region of interest" description="Disordered" evidence="1">
    <location>
        <begin position="1"/>
        <end position="144"/>
    </location>
</feature>
<sequence>MSYLGSRQGSSLPRIEGARSPAGRPHEHEGAPANAAGRGADDTQAEGGGDGGVHCLAALSEDVPPDPGAAPVIGGHGAAPLGNDLRPLRRRPRRQPQEEEEERDGDRRPQDPTNCAASRNGTHQIRRKRERERERELRAMESST</sequence>
<evidence type="ECO:0000313" key="3">
    <source>
        <dbReference type="Proteomes" id="UP000287651"/>
    </source>
</evidence>
<dbReference type="AlphaFoldDB" id="A0A426Y8L9"/>
<dbReference type="Proteomes" id="UP000287651">
    <property type="component" value="Unassembled WGS sequence"/>
</dbReference>
<evidence type="ECO:0000256" key="1">
    <source>
        <dbReference type="SAM" id="MobiDB-lite"/>
    </source>
</evidence>
<evidence type="ECO:0000313" key="2">
    <source>
        <dbReference type="EMBL" id="RRT48065.1"/>
    </source>
</evidence>
<proteinExistence type="predicted"/>
<protein>
    <submittedName>
        <fullName evidence="2">Uncharacterized protein</fullName>
    </submittedName>
</protein>
<accession>A0A426Y8L9</accession>